<comment type="similarity">
    <text evidence="1">Belongs to the bleomycin resistance protein family.</text>
</comment>
<comment type="caution">
    <text evidence="5">The sequence shown here is derived from an EMBL/GenBank/DDBJ whole genome shotgun (WGS) entry which is preliminary data.</text>
</comment>
<dbReference type="SUPFAM" id="SSF54593">
    <property type="entry name" value="Glyoxalase/Bleomycin resistance protein/Dihydroxybiphenyl dioxygenase"/>
    <property type="match status" value="1"/>
</dbReference>
<dbReference type="Gene3D" id="3.10.180.10">
    <property type="entry name" value="2,3-Dihydroxybiphenyl 1,2-Dioxygenase, domain 1"/>
    <property type="match status" value="1"/>
</dbReference>
<dbReference type="Proteomes" id="UP000295030">
    <property type="component" value="Unassembled WGS sequence"/>
</dbReference>
<organism evidence="5 6">
    <name type="scientific">Ancylobacter aquaticus</name>
    <dbReference type="NCBI Taxonomy" id="100"/>
    <lineage>
        <taxon>Bacteria</taxon>
        <taxon>Pseudomonadati</taxon>
        <taxon>Pseudomonadota</taxon>
        <taxon>Alphaproteobacteria</taxon>
        <taxon>Hyphomicrobiales</taxon>
        <taxon>Xanthobacteraceae</taxon>
        <taxon>Ancylobacter</taxon>
    </lineage>
</organism>
<dbReference type="RefSeq" id="WP_131837430.1">
    <property type="nucleotide sequence ID" value="NZ_SMFY01000007.1"/>
</dbReference>
<dbReference type="Pfam" id="PF00903">
    <property type="entry name" value="Glyoxalase"/>
    <property type="match status" value="1"/>
</dbReference>
<evidence type="ECO:0000256" key="3">
    <source>
        <dbReference type="ARBA" id="ARBA00023251"/>
    </source>
</evidence>
<evidence type="ECO:0000259" key="4">
    <source>
        <dbReference type="PROSITE" id="PS51819"/>
    </source>
</evidence>
<keyword evidence="5" id="KW-0223">Dioxygenase</keyword>
<dbReference type="AlphaFoldDB" id="A0A4R1H8Y9"/>
<evidence type="ECO:0000256" key="2">
    <source>
        <dbReference type="ARBA" id="ARBA00021572"/>
    </source>
</evidence>
<protein>
    <recommendedName>
        <fullName evidence="2">Bleomycin resistance protein</fullName>
    </recommendedName>
</protein>
<dbReference type="OrthoDB" id="284897at2"/>
<name>A0A4R1H8Y9_ANCAQ</name>
<dbReference type="InterPro" id="IPR004360">
    <property type="entry name" value="Glyas_Fos-R_dOase_dom"/>
</dbReference>
<keyword evidence="5" id="KW-0560">Oxidoreductase</keyword>
<dbReference type="GO" id="GO:0046677">
    <property type="term" value="P:response to antibiotic"/>
    <property type="evidence" value="ECO:0007669"/>
    <property type="project" value="UniProtKB-KW"/>
</dbReference>
<dbReference type="PROSITE" id="PS51819">
    <property type="entry name" value="VOC"/>
    <property type="match status" value="1"/>
</dbReference>
<dbReference type="InterPro" id="IPR037523">
    <property type="entry name" value="VOC_core"/>
</dbReference>
<feature type="domain" description="VOC" evidence="4">
    <location>
        <begin position="19"/>
        <end position="147"/>
    </location>
</feature>
<keyword evidence="5" id="KW-0456">Lyase</keyword>
<dbReference type="GO" id="GO:0016829">
    <property type="term" value="F:lyase activity"/>
    <property type="evidence" value="ECO:0007669"/>
    <property type="project" value="UniProtKB-KW"/>
</dbReference>
<evidence type="ECO:0000313" key="5">
    <source>
        <dbReference type="EMBL" id="TCK16640.1"/>
    </source>
</evidence>
<dbReference type="EMBL" id="SMFY01000007">
    <property type="protein sequence ID" value="TCK16640.1"/>
    <property type="molecule type" value="Genomic_DNA"/>
</dbReference>
<dbReference type="InterPro" id="IPR000335">
    <property type="entry name" value="Bleomycin-R"/>
</dbReference>
<evidence type="ECO:0000313" key="6">
    <source>
        <dbReference type="Proteomes" id="UP000295030"/>
    </source>
</evidence>
<dbReference type="InterPro" id="IPR029068">
    <property type="entry name" value="Glyas_Bleomycin-R_OHBP_Dase"/>
</dbReference>
<dbReference type="GO" id="GO:0051213">
    <property type="term" value="F:dioxygenase activity"/>
    <property type="evidence" value="ECO:0007669"/>
    <property type="project" value="UniProtKB-KW"/>
</dbReference>
<evidence type="ECO:0000256" key="1">
    <source>
        <dbReference type="ARBA" id="ARBA00011051"/>
    </source>
</evidence>
<keyword evidence="3" id="KW-0046">Antibiotic resistance</keyword>
<proteinExistence type="inferred from homology"/>
<gene>
    <name evidence="5" type="ORF">EV667_4414</name>
</gene>
<dbReference type="CDD" id="cd08349">
    <property type="entry name" value="BLMA_like"/>
    <property type="match status" value="1"/>
</dbReference>
<sequence>MADSPAGGGPSPAPDFVWAPLVPELLVANLAASLVFWCDLCGFEIAYRRDEDGFAYLAREGAQLMLEERGEGRQWITGPLEQPFGRGINFQITVGAVEPILDALAVAGWPLHMAPEDKWYRAGEDEVGVRQFLVQDPDGYLIRFSASLGRRPLG</sequence>
<keyword evidence="6" id="KW-1185">Reference proteome</keyword>
<reference evidence="5 6" key="1">
    <citation type="submission" date="2019-03" db="EMBL/GenBank/DDBJ databases">
        <title>Genomic Encyclopedia of Type Strains, Phase IV (KMG-IV): sequencing the most valuable type-strain genomes for metagenomic binning, comparative biology and taxonomic classification.</title>
        <authorList>
            <person name="Goeker M."/>
        </authorList>
    </citation>
    <scope>NUCLEOTIDE SEQUENCE [LARGE SCALE GENOMIC DNA]</scope>
    <source>
        <strain evidence="5 6">DSM 101</strain>
    </source>
</reference>
<accession>A0A4R1H8Y9</accession>